<reference evidence="4 5" key="1">
    <citation type="submission" date="2016-05" db="EMBL/GenBank/DDBJ databases">
        <title>Genome sequencing reveals origins of a unique bacterial endosymbiosis in the earliest lineages of terrestrial Fungi.</title>
        <authorList>
            <consortium name="DOE Joint Genome Institute"/>
            <person name="Uehling J."/>
            <person name="Gryganskyi A."/>
            <person name="Hameed K."/>
            <person name="Tschaplinski T."/>
            <person name="Misztal P."/>
            <person name="Wu S."/>
            <person name="Desiro A."/>
            <person name="Vande Pol N."/>
            <person name="Du Z.-Y."/>
            <person name="Zienkiewicz A."/>
            <person name="Zienkiewicz K."/>
            <person name="Morin E."/>
            <person name="Tisserant E."/>
            <person name="Splivallo R."/>
            <person name="Hainaut M."/>
            <person name="Henrissat B."/>
            <person name="Ohm R."/>
            <person name="Kuo A."/>
            <person name="Yan J."/>
            <person name="Lipzen A."/>
            <person name="Nolan M."/>
            <person name="Labutti K."/>
            <person name="Barry K."/>
            <person name="Goldstein A."/>
            <person name="Labbe J."/>
            <person name="Schadt C."/>
            <person name="Tuskan G."/>
            <person name="Grigoriev I."/>
            <person name="Martin F."/>
            <person name="Vilgalys R."/>
            <person name="Bonito G."/>
        </authorList>
    </citation>
    <scope>NUCLEOTIDE SEQUENCE [LARGE SCALE GENOMIC DNA]</scope>
    <source>
        <strain evidence="4 5">AG-77</strain>
    </source>
</reference>
<dbReference type="Pfam" id="PF07282">
    <property type="entry name" value="Cas12f1-like_TNB"/>
    <property type="match status" value="1"/>
</dbReference>
<dbReference type="InterPro" id="IPR010095">
    <property type="entry name" value="Cas12f1-like_TNB"/>
</dbReference>
<dbReference type="OrthoDB" id="2441143at2759"/>
<feature type="domain" description="Cas12f1-like TNB" evidence="3">
    <location>
        <begin position="815"/>
        <end position="878"/>
    </location>
</feature>
<evidence type="ECO:0000313" key="4">
    <source>
        <dbReference type="EMBL" id="OAQ30895.1"/>
    </source>
</evidence>
<gene>
    <name evidence="4" type="ORF">K457DRAFT_1863190</name>
</gene>
<evidence type="ECO:0000256" key="1">
    <source>
        <dbReference type="ARBA" id="ARBA00023125"/>
    </source>
</evidence>
<dbReference type="EMBL" id="KV442032">
    <property type="protein sequence ID" value="OAQ30895.1"/>
    <property type="molecule type" value="Genomic_DNA"/>
</dbReference>
<feature type="compositionally biased region" description="Basic and acidic residues" evidence="2">
    <location>
        <begin position="46"/>
        <end position="60"/>
    </location>
</feature>
<proteinExistence type="predicted"/>
<evidence type="ECO:0000259" key="3">
    <source>
        <dbReference type="Pfam" id="PF07282"/>
    </source>
</evidence>
<sequence>MCESYLIMFPSTASLEPSGSTSSNPQDHSHPPLTRTRIPRHRQRFSFKERQGKLAHEPPSKAKQLVWKPPKKVPESPDDTSTSSTKKDSKKKDAKAKKTQGKTSSDEGPKSNAEKGKQSLIRSLGWHHPISSLEVGTLKTNVEQALIDRPDLQLEVINCINEGSALAVDIKKKAQRLIGAFLEMLQIRMKAAEESKRQELRKAGKTMLESERLEARRDAVTVDERDTLDYLCGRIEPLTNKCDDADADGDDIQENSGDLDAEGKDNKHFLFLRSFLTYLYSRNLPDKNSKIGKSVNTFINILVGLQLFDICRNRSELNETMLFTATYLVRSVAGQLSVELKKMYNNGSHLLHDQVKNLKDKGRIEAHIDIRIQENISAAENYLALNELIPNSWRLAPVTSSKQPFVTFSERELAAFFWKRPLLKQRLIELALLDEDITTLTSIKDLEDWIGGREPGVIIKHFISDIDPVGLSNRQKRKAGHRGAISLISLDQIRDHLKLLEETKPKDYHQGGYIPQGSIRTDGFLVQVLTFKLRERQDARFKRLAEEDMPSRITTTVAGTNSFLQEIRNVIRSEQDIRELWPGKDVDRMKILTLDGGQACVVGAFAHLPNGLDGKEKAEEGSSMDGIVTTNQETTSPASQWATTLNPVPASASTFTSAQPPVTDSLVTLSKPAFYNLAVKQKAVYQPTFRFRRWLESQKMTTLQGEEDDSIAYIETHLPPLRGQGASVVEYVRELEQVEQRLKKFYSGDDHRYQRHHWDMRRARQAEYQAIAESLLGIVGGSLGRRVEDNKSTDPILIGVGLGQFSSKSRLSSLHSTFLSYFVQKARSLGYVVVGLNEYYTSKKCPRCTHFVAQVTLRTFYCFHCQIFHHRDVMAAENMCKIALGHLVRHERPDYLQPVNADGTYPWKASSDEGSSTTSSSVAISSTSADRAPGRRKRTMTASSQDQGRRGKSTRA</sequence>
<dbReference type="Proteomes" id="UP000078512">
    <property type="component" value="Unassembled WGS sequence"/>
</dbReference>
<protein>
    <recommendedName>
        <fullName evidence="3">Cas12f1-like TNB domain-containing protein</fullName>
    </recommendedName>
</protein>
<feature type="compositionally biased region" description="Basic and acidic residues" evidence="2">
    <location>
        <begin position="104"/>
        <end position="117"/>
    </location>
</feature>
<dbReference type="AlphaFoldDB" id="A0A197K089"/>
<evidence type="ECO:0000313" key="5">
    <source>
        <dbReference type="Proteomes" id="UP000078512"/>
    </source>
</evidence>
<feature type="compositionally biased region" description="Polar residues" evidence="2">
    <location>
        <begin position="13"/>
        <end position="26"/>
    </location>
</feature>
<dbReference type="GO" id="GO:0003677">
    <property type="term" value="F:DNA binding"/>
    <property type="evidence" value="ECO:0007669"/>
    <property type="project" value="UniProtKB-KW"/>
</dbReference>
<keyword evidence="1" id="KW-0238">DNA-binding</keyword>
<feature type="compositionally biased region" description="Low complexity" evidence="2">
    <location>
        <begin position="912"/>
        <end position="929"/>
    </location>
</feature>
<organism evidence="4 5">
    <name type="scientific">Linnemannia elongata AG-77</name>
    <dbReference type="NCBI Taxonomy" id="1314771"/>
    <lineage>
        <taxon>Eukaryota</taxon>
        <taxon>Fungi</taxon>
        <taxon>Fungi incertae sedis</taxon>
        <taxon>Mucoromycota</taxon>
        <taxon>Mortierellomycotina</taxon>
        <taxon>Mortierellomycetes</taxon>
        <taxon>Mortierellales</taxon>
        <taxon>Mortierellaceae</taxon>
        <taxon>Linnemannia</taxon>
    </lineage>
</organism>
<feature type="region of interest" description="Disordered" evidence="2">
    <location>
        <begin position="13"/>
        <end position="118"/>
    </location>
</feature>
<name>A0A197K089_9FUNG</name>
<keyword evidence="5" id="KW-1185">Reference proteome</keyword>
<accession>A0A197K089</accession>
<feature type="region of interest" description="Disordered" evidence="2">
    <location>
        <begin position="907"/>
        <end position="956"/>
    </location>
</feature>
<evidence type="ECO:0000256" key="2">
    <source>
        <dbReference type="SAM" id="MobiDB-lite"/>
    </source>
</evidence>